<evidence type="ECO:0008006" key="4">
    <source>
        <dbReference type="Google" id="ProtNLM"/>
    </source>
</evidence>
<gene>
    <name evidence="2" type="ORF">I5M27_08185</name>
</gene>
<proteinExistence type="predicted"/>
<evidence type="ECO:0000256" key="1">
    <source>
        <dbReference type="SAM" id="SignalP"/>
    </source>
</evidence>
<dbReference type="InterPro" id="IPR025631">
    <property type="entry name" value="Porin_10"/>
</dbReference>
<keyword evidence="3" id="KW-1185">Reference proteome</keyword>
<keyword evidence="1" id="KW-0732">Signal</keyword>
<organism evidence="2 3">
    <name type="scientific">Adhaeribacter terrigena</name>
    <dbReference type="NCBI Taxonomy" id="2793070"/>
    <lineage>
        <taxon>Bacteria</taxon>
        <taxon>Pseudomonadati</taxon>
        <taxon>Bacteroidota</taxon>
        <taxon>Cytophagia</taxon>
        <taxon>Cytophagales</taxon>
        <taxon>Hymenobacteraceae</taxon>
        <taxon>Adhaeribacter</taxon>
    </lineage>
</organism>
<dbReference type="Proteomes" id="UP000644147">
    <property type="component" value="Unassembled WGS sequence"/>
</dbReference>
<comment type="caution">
    <text evidence="2">The sequence shown here is derived from an EMBL/GenBank/DDBJ whole genome shotgun (WGS) entry which is preliminary data.</text>
</comment>
<protein>
    <recommendedName>
        <fullName evidence="4">Porin</fullName>
    </recommendedName>
</protein>
<evidence type="ECO:0000313" key="2">
    <source>
        <dbReference type="EMBL" id="MBK0402963.1"/>
    </source>
</evidence>
<sequence length="625" mass="72173">MNFKKKAFLLALAAFGFYFPATAQITNDSTVQLYGPETTRVLHEGRFFRGSYEAVTVDTSLTNFYSSFYWFSDTTFQQTLGNFGLATKPLLFQLPERIGVRLGRNAFDYYAYQPENLTYFDTRSPYTKLYYIQGSLGEGLFEGEFSRNIKPWWNAGIAYHRVTANKQIGAAQRKDSQVDHNGVKVYTHLQTTNNRYHLFAHYLHTNHEIVETGGVGLLETDTTAAVYFDFPSQNVNLTRATGRDIRHAFHIGQTYALFGEHLKLFYNFDERRQMNRFDDTGLAFDSVGGNQVVFFHPNKINYSASETHDRSIFSEFENTAGITGNQKHYYYTAYLKNRNAKVTGLTRETQRFNQTFIGGEAEGKVTERIKGAFKGEYKLTDEYFAQGELRFLFLGARQTRMQYAPTLMQQTYFGNHHNWQNNFENIALDRTAVWIEGKLWNNWLHLELANTALRNYVFYNQQQQPEQVSASQQFQTVTLNHRLAIGKLHWDNLAVYTNINKGDKIRMPEIIANTKLYYQGFIFKRALFGQIGVETTYRTGYSADAYSPSLQQFYLADAVNDPLYPKVESYPVVDVFLAADVKSLNIFLKLAHANEGLNGNGYFTTPYYPGMRRSFIFGVKWMFFD</sequence>
<dbReference type="Pfam" id="PF14121">
    <property type="entry name" value="Porin_10"/>
    <property type="match status" value="1"/>
</dbReference>
<dbReference type="RefSeq" id="WP_200505709.1">
    <property type="nucleotide sequence ID" value="NZ_JAEHFX010000003.1"/>
</dbReference>
<name>A0ABS1C2U9_9BACT</name>
<dbReference type="EMBL" id="JAEHFX010000003">
    <property type="protein sequence ID" value="MBK0402963.1"/>
    <property type="molecule type" value="Genomic_DNA"/>
</dbReference>
<feature type="signal peptide" evidence="1">
    <location>
        <begin position="1"/>
        <end position="23"/>
    </location>
</feature>
<evidence type="ECO:0000313" key="3">
    <source>
        <dbReference type="Proteomes" id="UP000644147"/>
    </source>
</evidence>
<feature type="chain" id="PRO_5047289380" description="Porin" evidence="1">
    <location>
        <begin position="24"/>
        <end position="625"/>
    </location>
</feature>
<reference evidence="2 3" key="1">
    <citation type="submission" date="2020-12" db="EMBL/GenBank/DDBJ databases">
        <title>Bacterial novel species Adhaeribacter sp. BT258 isolated from soil.</title>
        <authorList>
            <person name="Jung H.-Y."/>
        </authorList>
    </citation>
    <scope>NUCLEOTIDE SEQUENCE [LARGE SCALE GENOMIC DNA]</scope>
    <source>
        <strain evidence="2 3">BT258</strain>
    </source>
</reference>
<accession>A0ABS1C2U9</accession>